<sequence>MGNQRSIHTTFWTSTSLSKISPSCRLFLAWTMTGPRSNMAGYFKLS</sequence>
<comment type="caution">
    <text evidence="2">The sequence shown here is derived from an EMBL/GenBank/DDBJ whole genome shotgun (WGS) entry which is preliminary data.</text>
</comment>
<name>A0A0F9F659_9ZZZZ</name>
<dbReference type="AlphaFoldDB" id="A0A0F9F659"/>
<protein>
    <submittedName>
        <fullName evidence="2">Uncharacterized protein</fullName>
    </submittedName>
</protein>
<evidence type="ECO:0000313" key="2">
    <source>
        <dbReference type="EMBL" id="KKL73961.1"/>
    </source>
</evidence>
<reference evidence="2" key="1">
    <citation type="journal article" date="2015" name="Nature">
        <title>Complex archaea that bridge the gap between prokaryotes and eukaryotes.</title>
        <authorList>
            <person name="Spang A."/>
            <person name="Saw J.H."/>
            <person name="Jorgensen S.L."/>
            <person name="Zaremba-Niedzwiedzka K."/>
            <person name="Martijn J."/>
            <person name="Lind A.E."/>
            <person name="van Eijk R."/>
            <person name="Schleper C."/>
            <person name="Guy L."/>
            <person name="Ettema T.J."/>
        </authorList>
    </citation>
    <scope>NUCLEOTIDE SEQUENCE</scope>
</reference>
<evidence type="ECO:0000313" key="1">
    <source>
        <dbReference type="EMBL" id="KKL13317.1"/>
    </source>
</evidence>
<proteinExistence type="predicted"/>
<dbReference type="EMBL" id="LAZR01040906">
    <property type="protein sequence ID" value="KKL13317.1"/>
    <property type="molecule type" value="Genomic_DNA"/>
</dbReference>
<dbReference type="EMBL" id="LAZR01024802">
    <property type="protein sequence ID" value="KKL73961.1"/>
    <property type="molecule type" value="Genomic_DNA"/>
</dbReference>
<accession>A0A0F9F659</accession>
<gene>
    <name evidence="2" type="ORF">LCGC14_2069710</name>
    <name evidence="1" type="ORF">LCGC14_2527000</name>
</gene>
<feature type="non-terminal residue" evidence="2">
    <location>
        <position position="46"/>
    </location>
</feature>
<organism evidence="2">
    <name type="scientific">marine sediment metagenome</name>
    <dbReference type="NCBI Taxonomy" id="412755"/>
    <lineage>
        <taxon>unclassified sequences</taxon>
        <taxon>metagenomes</taxon>
        <taxon>ecological metagenomes</taxon>
    </lineage>
</organism>